<feature type="compositionally biased region" description="Acidic residues" evidence="1">
    <location>
        <begin position="118"/>
        <end position="133"/>
    </location>
</feature>
<reference evidence="3 4" key="1">
    <citation type="submission" date="2018-03" db="EMBL/GenBank/DDBJ databases">
        <title>Genomic Encyclopedia of Type Strains, Phase III (KMG-III): the genomes of soil and plant-associated and newly described type strains.</title>
        <authorList>
            <person name="Whitman W."/>
        </authorList>
    </citation>
    <scope>NUCLEOTIDE SEQUENCE [LARGE SCALE GENOMIC DNA]</scope>
    <source>
        <strain evidence="3 4">CGMCC 1.07653</strain>
    </source>
</reference>
<keyword evidence="2" id="KW-0812">Transmembrane</keyword>
<proteinExistence type="predicted"/>
<gene>
    <name evidence="3" type="ORF">B0H94_10929</name>
</gene>
<name>A0A2P8HCL1_9BACI</name>
<comment type="caution">
    <text evidence="3">The sequence shown here is derived from an EMBL/GenBank/DDBJ whole genome shotgun (WGS) entry which is preliminary data.</text>
</comment>
<evidence type="ECO:0000313" key="4">
    <source>
        <dbReference type="Proteomes" id="UP000242310"/>
    </source>
</evidence>
<dbReference type="EMBL" id="PYAV01000009">
    <property type="protein sequence ID" value="PSL43974.1"/>
    <property type="molecule type" value="Genomic_DNA"/>
</dbReference>
<organism evidence="3 4">
    <name type="scientific">Salsuginibacillus halophilus</name>
    <dbReference type="NCBI Taxonomy" id="517424"/>
    <lineage>
        <taxon>Bacteria</taxon>
        <taxon>Bacillati</taxon>
        <taxon>Bacillota</taxon>
        <taxon>Bacilli</taxon>
        <taxon>Bacillales</taxon>
        <taxon>Bacillaceae</taxon>
        <taxon>Salsuginibacillus</taxon>
    </lineage>
</organism>
<feature type="region of interest" description="Disordered" evidence="1">
    <location>
        <begin position="41"/>
        <end position="68"/>
    </location>
</feature>
<keyword evidence="2" id="KW-1133">Transmembrane helix</keyword>
<dbReference type="Proteomes" id="UP000242310">
    <property type="component" value="Unassembled WGS sequence"/>
</dbReference>
<dbReference type="OrthoDB" id="2427034at2"/>
<feature type="region of interest" description="Disordered" evidence="1">
    <location>
        <begin position="113"/>
        <end position="160"/>
    </location>
</feature>
<dbReference type="Gene3D" id="3.30.70.60">
    <property type="match status" value="1"/>
</dbReference>
<feature type="transmembrane region" description="Helical" evidence="2">
    <location>
        <begin position="7"/>
        <end position="27"/>
    </location>
</feature>
<dbReference type="RefSeq" id="WP_106589080.1">
    <property type="nucleotide sequence ID" value="NZ_PYAV01000009.1"/>
</dbReference>
<dbReference type="AlphaFoldDB" id="A0A2P8HCL1"/>
<sequence>MISFTRFHYILLGAVGGLLLILSFVYMTQVIQPERTALSQQEEALEHAEERTEDLQEQRQEAAVDESVLPVSEKRKLPADPAIDDLMMDIEQAQGMSGAYVLYVDVAEGAPLAPADGEVPEEENEAPVVDEDAVAPQTPEEADEENDEEQGSEQGGVPAGASVTEAELVDGVEALTVEMSVRSADYFGLSSFLHQLDSLQRLLNIEYLYFDGQDERVSIDDETDPLEFTVVASTYYFPQGAEVAEEAPVHDFLPPVNKDNPILEEGSR</sequence>
<feature type="compositionally biased region" description="Acidic residues" evidence="1">
    <location>
        <begin position="140"/>
        <end position="151"/>
    </location>
</feature>
<accession>A0A2P8HCL1</accession>
<feature type="compositionally biased region" description="Basic and acidic residues" evidence="1">
    <location>
        <begin position="44"/>
        <end position="62"/>
    </location>
</feature>
<keyword evidence="4" id="KW-1185">Reference proteome</keyword>
<keyword evidence="2" id="KW-0472">Membrane</keyword>
<evidence type="ECO:0000313" key="3">
    <source>
        <dbReference type="EMBL" id="PSL43974.1"/>
    </source>
</evidence>
<evidence type="ECO:0000256" key="1">
    <source>
        <dbReference type="SAM" id="MobiDB-lite"/>
    </source>
</evidence>
<evidence type="ECO:0000256" key="2">
    <source>
        <dbReference type="SAM" id="Phobius"/>
    </source>
</evidence>
<dbReference type="InterPro" id="IPR014717">
    <property type="entry name" value="Transl_elong_EF1B/ribsomal_bS6"/>
</dbReference>
<evidence type="ECO:0008006" key="5">
    <source>
        <dbReference type="Google" id="ProtNLM"/>
    </source>
</evidence>
<protein>
    <recommendedName>
        <fullName evidence="5">Type IV pilus assembly protein PilO</fullName>
    </recommendedName>
</protein>